<organism evidence="1 2">
    <name type="scientific">Schistosoma mattheei</name>
    <dbReference type="NCBI Taxonomy" id="31246"/>
    <lineage>
        <taxon>Eukaryota</taxon>
        <taxon>Metazoa</taxon>
        <taxon>Spiralia</taxon>
        <taxon>Lophotrochozoa</taxon>
        <taxon>Platyhelminthes</taxon>
        <taxon>Trematoda</taxon>
        <taxon>Digenea</taxon>
        <taxon>Strigeidida</taxon>
        <taxon>Schistosomatoidea</taxon>
        <taxon>Schistosomatidae</taxon>
        <taxon>Schistosoma</taxon>
    </lineage>
</organism>
<evidence type="ECO:0000313" key="2">
    <source>
        <dbReference type="Proteomes" id="UP000269396"/>
    </source>
</evidence>
<reference evidence="1 2" key="1">
    <citation type="submission" date="2018-11" db="EMBL/GenBank/DDBJ databases">
        <authorList>
            <consortium name="Pathogen Informatics"/>
        </authorList>
    </citation>
    <scope>NUCLEOTIDE SEQUENCE [LARGE SCALE GENOMIC DNA]</scope>
    <source>
        <strain>Denwood</strain>
        <strain evidence="2">Zambia</strain>
    </source>
</reference>
<keyword evidence="2" id="KW-1185">Reference proteome</keyword>
<protein>
    <submittedName>
        <fullName evidence="1">Uncharacterized protein</fullName>
    </submittedName>
</protein>
<dbReference type="Proteomes" id="UP000269396">
    <property type="component" value="Unassembled WGS sequence"/>
</dbReference>
<gene>
    <name evidence="1" type="ORF">SMTD_LOCUS17962</name>
</gene>
<sequence>MKTSINTHIHTNKRTTYVFGLLFFVCRNISYSTRDKSILSLTSCFRNFLLRAHP</sequence>
<evidence type="ECO:0000313" key="1">
    <source>
        <dbReference type="EMBL" id="VDP75770.1"/>
    </source>
</evidence>
<accession>A0A183PUC4</accession>
<name>A0A183PUC4_9TREM</name>
<dbReference type="EMBL" id="UZAL01039622">
    <property type="protein sequence ID" value="VDP75770.1"/>
    <property type="molecule type" value="Genomic_DNA"/>
</dbReference>
<proteinExistence type="predicted"/>
<dbReference type="AlphaFoldDB" id="A0A183PUC4"/>